<proteinExistence type="predicted"/>
<dbReference type="AlphaFoldDB" id="A0A6N7VC88"/>
<protein>
    <submittedName>
        <fullName evidence="1">Uncharacterized protein</fullName>
    </submittedName>
</protein>
<gene>
    <name evidence="1" type="ORF">FYJ26_01185</name>
</gene>
<comment type="caution">
    <text evidence="1">The sequence shown here is derived from an EMBL/GenBank/DDBJ whole genome shotgun (WGS) entry which is preliminary data.</text>
</comment>
<dbReference type="EMBL" id="VULQ01000001">
    <property type="protein sequence ID" value="MSS77058.1"/>
    <property type="molecule type" value="Genomic_DNA"/>
</dbReference>
<dbReference type="Proteomes" id="UP000441925">
    <property type="component" value="Unassembled WGS sequence"/>
</dbReference>
<keyword evidence="2" id="KW-1185">Reference proteome</keyword>
<evidence type="ECO:0000313" key="1">
    <source>
        <dbReference type="EMBL" id="MSS77058.1"/>
    </source>
</evidence>
<accession>A0A6N7VC88</accession>
<name>A0A6N7VC88_9FIRM</name>
<dbReference type="RefSeq" id="WP_154538906.1">
    <property type="nucleotide sequence ID" value="NZ_JAXDSU010000029.1"/>
</dbReference>
<organism evidence="1 2">
    <name type="scientific">Anaerococcus porci</name>
    <dbReference type="NCBI Taxonomy" id="2652269"/>
    <lineage>
        <taxon>Bacteria</taxon>
        <taxon>Bacillati</taxon>
        <taxon>Bacillota</taxon>
        <taxon>Tissierellia</taxon>
        <taxon>Tissierellales</taxon>
        <taxon>Peptoniphilaceae</taxon>
        <taxon>Anaerococcus</taxon>
    </lineage>
</organism>
<evidence type="ECO:0000313" key="2">
    <source>
        <dbReference type="Proteomes" id="UP000441925"/>
    </source>
</evidence>
<reference evidence="1 2" key="1">
    <citation type="submission" date="2019-08" db="EMBL/GenBank/DDBJ databases">
        <title>In-depth cultivation of the pig gut microbiome towards novel bacterial diversity and tailored functional studies.</title>
        <authorList>
            <person name="Wylensek D."/>
            <person name="Hitch T.C.A."/>
            <person name="Clavel T."/>
        </authorList>
    </citation>
    <scope>NUCLEOTIDE SEQUENCE [LARGE SCALE GENOMIC DNA]</scope>
    <source>
        <strain evidence="1 2">WCA-380-WT-2B</strain>
    </source>
</reference>
<sequence>MIDLEKAQWADYIKVILKNGKVFEGSGDGILMAEDFDDKDYKFDTFYISTKDENIAIKIDEIKDIKFE</sequence>